<dbReference type="SUPFAM" id="SSF54556">
    <property type="entry name" value="Chitinase insertion domain"/>
    <property type="match status" value="1"/>
</dbReference>
<dbReference type="EMBL" id="JADGJH010001026">
    <property type="protein sequence ID" value="KAJ3119770.1"/>
    <property type="molecule type" value="Genomic_DNA"/>
</dbReference>
<dbReference type="GO" id="GO:0008061">
    <property type="term" value="F:chitin binding"/>
    <property type="evidence" value="ECO:0007669"/>
    <property type="project" value="InterPro"/>
</dbReference>
<dbReference type="InterPro" id="IPR029070">
    <property type="entry name" value="Chitinase_insertion_sf"/>
</dbReference>
<gene>
    <name evidence="3" type="ORF">HK100_000161</name>
</gene>
<evidence type="ECO:0000256" key="1">
    <source>
        <dbReference type="ARBA" id="ARBA00022669"/>
    </source>
</evidence>
<dbReference type="SUPFAM" id="SSF51445">
    <property type="entry name" value="(Trans)glycosidases"/>
    <property type="match status" value="1"/>
</dbReference>
<proteinExistence type="predicted"/>
<dbReference type="GO" id="GO:0005975">
    <property type="term" value="P:carbohydrate metabolic process"/>
    <property type="evidence" value="ECO:0007669"/>
    <property type="project" value="InterPro"/>
</dbReference>
<organism evidence="3 4">
    <name type="scientific">Physocladia obscura</name>
    <dbReference type="NCBI Taxonomy" id="109957"/>
    <lineage>
        <taxon>Eukaryota</taxon>
        <taxon>Fungi</taxon>
        <taxon>Fungi incertae sedis</taxon>
        <taxon>Chytridiomycota</taxon>
        <taxon>Chytridiomycota incertae sedis</taxon>
        <taxon>Chytridiomycetes</taxon>
        <taxon>Chytridiales</taxon>
        <taxon>Chytriomycetaceae</taxon>
        <taxon>Physocladia</taxon>
    </lineage>
</organism>
<dbReference type="AlphaFoldDB" id="A0AAD5SZR0"/>
<keyword evidence="4" id="KW-1185">Reference proteome</keyword>
<feature type="domain" description="GH18" evidence="2">
    <location>
        <begin position="2"/>
        <end position="373"/>
    </location>
</feature>
<dbReference type="Pfam" id="PF00704">
    <property type="entry name" value="Glyco_hydro_18"/>
    <property type="match status" value="1"/>
</dbReference>
<keyword evidence="1" id="KW-0147">Chitin-binding</keyword>
<evidence type="ECO:0000313" key="4">
    <source>
        <dbReference type="Proteomes" id="UP001211907"/>
    </source>
</evidence>
<dbReference type="InterPro" id="IPR001223">
    <property type="entry name" value="Glyco_hydro18_cat"/>
</dbReference>
<dbReference type="Gene3D" id="3.20.20.80">
    <property type="entry name" value="Glycosidases"/>
    <property type="match status" value="1"/>
</dbReference>
<accession>A0AAD5SZR0</accession>
<dbReference type="Gene3D" id="3.10.50.10">
    <property type="match status" value="1"/>
</dbReference>
<dbReference type="InterPro" id="IPR017853">
    <property type="entry name" value="GH"/>
</dbReference>
<evidence type="ECO:0000313" key="3">
    <source>
        <dbReference type="EMBL" id="KAJ3119770.1"/>
    </source>
</evidence>
<evidence type="ECO:0000259" key="2">
    <source>
        <dbReference type="PROSITE" id="PS51910"/>
    </source>
</evidence>
<dbReference type="SMART" id="SM00636">
    <property type="entry name" value="Glyco_18"/>
    <property type="match status" value="1"/>
</dbReference>
<dbReference type="PROSITE" id="PS51910">
    <property type="entry name" value="GH18_2"/>
    <property type="match status" value="1"/>
</dbReference>
<protein>
    <recommendedName>
        <fullName evidence="2">GH18 domain-containing protein</fullName>
    </recommendedName>
</protein>
<comment type="caution">
    <text evidence="3">The sequence shown here is derived from an EMBL/GenBank/DDBJ whole genome shotgun (WGS) entry which is preliminary data.</text>
</comment>
<dbReference type="PANTHER" id="PTHR47700:SF2">
    <property type="entry name" value="CHITINASE"/>
    <property type="match status" value="1"/>
</dbReference>
<name>A0AAD5SZR0_9FUNG</name>
<dbReference type="InterPro" id="IPR053214">
    <property type="entry name" value="LysM12-like"/>
</dbReference>
<sequence length="1220" mass="133840">MTKSVAYYNAWTVSDECLDFDMPPSQINLQPWTHLHFAFGTVDENFQLGAIDPYLLEEFVAIKAQKSSIKTIMSISSWAWSYNDLSDSSSLVQSHLYDIVSSPQSIASFVTSAVTFLNNNNLDGLDIVVGFPTSPDRGFIPQTVVDFTPLMQALRTAFGNSMSLSISLPTSMNYLSQFHVGTLSKSVDYITFMGYDLHGNWDWSDNPYLQVHNNMTEILLILNQTITDGVDSNKILLGIGNFGRSFKLKDATCATPGTCMFQNPGTYDLANQNYTNSAQQGGCSQSGGFLMYYEIIDIINSESVIVLNDKDSTSTFMQYNDGLEWLSFDTPETIAAKLERVSSFCLAGTATWTVNMLDIQDVNSTLADSLTTVSDDSYDLNSLLDQLKDDFDFSLTINGSLRDTFFSDLSIYVANATVYNPIIPVETQRLYLYGLTVMLQNMNDWLSSRMREESISPNGGDNTQTLEYSPIANKQSKINQMLSEVGLTSQDVTAGKCTFYANMPIGRSDIQRTLVLQNVPQLNSITNHNHFSDKAYSLWQSTIADDSKLIGVNAMVNKSATNSDWKCTEAGGKTVTCPVSTDSESIQPYSITWAAKDAAQMATDMSSATDCGIHSCVSSSTPVSWSNMYQPNSSYPPSMKITIDGFFSSTTSITDALETLSRNNQAASADVGNSTDSALYSLASANNLMAQVAQYESVVEKALTAEDARKDWGLHIFLMILEFAVGFVVPELAVEGIAVALTSIGEIASAVAEGVSAVGTVARGVQDFLKAADEYASKLISESDFIASVGKFIDSVANNAPDWLKSIASAAQKGWKTIETTAECVWKDALVQVVLPEPLGGLGLISARDAGDFAIKQAISMPIDNIMNFNFSDVRDADEMKSKSHVSLAKRIDENPCILKYQSTSYWRASSNEYQKQCNQNNQQIYCVTQGDLTGVPFPSPPASPSVLDQFFTTTQLSQLNLYFKKYFQGPTDDGAKTAWVQSGSPLAQSVMNSDRRQMCPGDRIDNTAQWLYGRAMECDHKVELQEFRNYFTNTFLQGQSYDSDLIDEVCKSLDQFGTHDQIKLKLNSANNLVWVDSTINQAKGRMVLQPNAVNPYKTMQTFAGLNSYMSNIQDDRSSVISDLQAIIKNWVSSLSAANQATAIVQDIIQVNNGLKTSVDAATGRIISETGTALIAGIPAAVERQSFPDVSASSKMDGINQNAIQDSPRDRFQTNFFCPT</sequence>
<reference evidence="3" key="1">
    <citation type="submission" date="2020-05" db="EMBL/GenBank/DDBJ databases">
        <title>Phylogenomic resolution of chytrid fungi.</title>
        <authorList>
            <person name="Stajich J.E."/>
            <person name="Amses K."/>
            <person name="Simmons R."/>
            <person name="Seto K."/>
            <person name="Myers J."/>
            <person name="Bonds A."/>
            <person name="Quandt C.A."/>
            <person name="Barry K."/>
            <person name="Liu P."/>
            <person name="Grigoriev I."/>
            <person name="Longcore J.E."/>
            <person name="James T.Y."/>
        </authorList>
    </citation>
    <scope>NUCLEOTIDE SEQUENCE</scope>
    <source>
        <strain evidence="3">JEL0513</strain>
    </source>
</reference>
<dbReference type="Proteomes" id="UP001211907">
    <property type="component" value="Unassembled WGS sequence"/>
</dbReference>
<dbReference type="InterPro" id="IPR011583">
    <property type="entry name" value="Chitinase_II/V-like_cat"/>
</dbReference>
<dbReference type="PANTHER" id="PTHR47700">
    <property type="entry name" value="V CHITINASE, PUTATIVE (AFU_ORTHOLOGUE AFUA_6G13720)-RELATED"/>
    <property type="match status" value="1"/>
</dbReference>